<dbReference type="Proteomes" id="UP000054988">
    <property type="component" value="Unassembled WGS sequence"/>
</dbReference>
<name>A0A0W0F9L8_MONRR</name>
<evidence type="ECO:0000256" key="1">
    <source>
        <dbReference type="SAM" id="MobiDB-lite"/>
    </source>
</evidence>
<protein>
    <submittedName>
        <fullName evidence="2">Uncharacterized protein</fullName>
    </submittedName>
</protein>
<dbReference type="AlphaFoldDB" id="A0A0W0F9L8"/>
<feature type="compositionally biased region" description="Low complexity" evidence="1">
    <location>
        <begin position="1"/>
        <end position="22"/>
    </location>
</feature>
<comment type="caution">
    <text evidence="2">The sequence shown here is derived from an EMBL/GenBank/DDBJ whole genome shotgun (WGS) entry which is preliminary data.</text>
</comment>
<accession>A0A0W0F9L8</accession>
<proteinExistence type="predicted"/>
<evidence type="ECO:0000313" key="2">
    <source>
        <dbReference type="EMBL" id="KTB33046.1"/>
    </source>
</evidence>
<gene>
    <name evidence="2" type="ORF">WG66_14374</name>
</gene>
<evidence type="ECO:0000313" key="3">
    <source>
        <dbReference type="Proteomes" id="UP000054988"/>
    </source>
</evidence>
<sequence>MSTHVTPSASASGSATGSQPQGLLSPTPTEAGNSRYGENLTYYHSLCPNPYQLLHLFNSQQYDQQIQNTANPDNQLEPRVKGLFFLWAQCDLLDKIAQSCDLEITN</sequence>
<dbReference type="EMBL" id="LATX01002192">
    <property type="protein sequence ID" value="KTB33046.1"/>
    <property type="molecule type" value="Genomic_DNA"/>
</dbReference>
<organism evidence="2 3">
    <name type="scientific">Moniliophthora roreri</name>
    <name type="common">Frosty pod rot fungus</name>
    <name type="synonym">Monilia roreri</name>
    <dbReference type="NCBI Taxonomy" id="221103"/>
    <lineage>
        <taxon>Eukaryota</taxon>
        <taxon>Fungi</taxon>
        <taxon>Dikarya</taxon>
        <taxon>Basidiomycota</taxon>
        <taxon>Agaricomycotina</taxon>
        <taxon>Agaricomycetes</taxon>
        <taxon>Agaricomycetidae</taxon>
        <taxon>Agaricales</taxon>
        <taxon>Marasmiineae</taxon>
        <taxon>Marasmiaceae</taxon>
        <taxon>Moniliophthora</taxon>
    </lineage>
</organism>
<reference evidence="2 3" key="1">
    <citation type="submission" date="2015-12" db="EMBL/GenBank/DDBJ databases">
        <title>Draft genome sequence of Moniliophthora roreri, the causal agent of frosty pod rot of cacao.</title>
        <authorList>
            <person name="Aime M.C."/>
            <person name="Diaz-Valderrama J.R."/>
            <person name="Kijpornyongpan T."/>
            <person name="Phillips-Mora W."/>
        </authorList>
    </citation>
    <scope>NUCLEOTIDE SEQUENCE [LARGE SCALE GENOMIC DNA]</scope>
    <source>
        <strain evidence="2 3">MCA 2952</strain>
    </source>
</reference>
<feature type="region of interest" description="Disordered" evidence="1">
    <location>
        <begin position="1"/>
        <end position="36"/>
    </location>
</feature>